<dbReference type="EMBL" id="CP011144">
    <property type="protein sequence ID" value="AKC87892.1"/>
    <property type="molecule type" value="Genomic_DNA"/>
</dbReference>
<comment type="similarity">
    <text evidence="1">Belongs to the short-chain dehydrogenases/reductases (SDR) family.</text>
</comment>
<protein>
    <submittedName>
        <fullName evidence="3">Aklaviketone reductase</fullName>
    </submittedName>
</protein>
<dbReference type="PANTHER" id="PTHR43669">
    <property type="entry name" value="5-KETO-D-GLUCONATE 5-REDUCTASE"/>
    <property type="match status" value="1"/>
</dbReference>
<name>A0A0E3Z597_9GAMM</name>
<dbReference type="RefSeq" id="WP_052633507.1">
    <property type="nucleotide sequence ID" value="NZ_CP011144.1"/>
</dbReference>
<dbReference type="Proteomes" id="UP000033067">
    <property type="component" value="Chromosome"/>
</dbReference>
<dbReference type="Gene3D" id="3.40.50.720">
    <property type="entry name" value="NAD(P)-binding Rossmann-like Domain"/>
    <property type="match status" value="1"/>
</dbReference>
<dbReference type="AlphaFoldDB" id="A0A0E3Z597"/>
<dbReference type="InterPro" id="IPR036291">
    <property type="entry name" value="NAD(P)-bd_dom_sf"/>
</dbReference>
<evidence type="ECO:0000256" key="1">
    <source>
        <dbReference type="ARBA" id="ARBA00006484"/>
    </source>
</evidence>
<evidence type="ECO:0000313" key="3">
    <source>
        <dbReference type="EMBL" id="AKC87892.1"/>
    </source>
</evidence>
<dbReference type="PATRIC" id="fig|314722.6.peg.3268"/>
<proteinExistence type="inferred from homology"/>
<keyword evidence="2" id="KW-0560">Oxidoreductase</keyword>
<gene>
    <name evidence="3" type="ORF">WQ53_15090</name>
</gene>
<dbReference type="KEGG" id="psuw:WQ53_15090"/>
<dbReference type="OrthoDB" id="6028059at2"/>
<dbReference type="CDD" id="cd05233">
    <property type="entry name" value="SDR_c"/>
    <property type="match status" value="1"/>
</dbReference>
<evidence type="ECO:0000313" key="4">
    <source>
        <dbReference type="Proteomes" id="UP000033067"/>
    </source>
</evidence>
<dbReference type="Pfam" id="PF00106">
    <property type="entry name" value="adh_short"/>
    <property type="match status" value="1"/>
</dbReference>
<dbReference type="GO" id="GO:0016491">
    <property type="term" value="F:oxidoreductase activity"/>
    <property type="evidence" value="ECO:0007669"/>
    <property type="project" value="UniProtKB-KW"/>
</dbReference>
<dbReference type="InterPro" id="IPR002347">
    <property type="entry name" value="SDR_fam"/>
</dbReference>
<evidence type="ECO:0000256" key="2">
    <source>
        <dbReference type="ARBA" id="ARBA00023002"/>
    </source>
</evidence>
<sequence length="263" mass="27260">MSGMLAPEVLVLGASGRVGAGIVSALLEAGSPVLAVGRDPRRLEQLAARHADEPALEVLSGSVATERAAEQLAARVARRPRPLRAVVDAIGGSHRSGRLLDRPASSLRRSLDRDLLPRLAAARHLLPLLGGRDELARYVLIGGPQAECGWSGYGHASISVTAVRMLAKVLHEEAQPLGVRLQLLAVDAPVWTSENAAHACAGWPSALAVGRNVVALLAGEGDSGRCVVAYSTPKATPPRRLLACDVANPLRVLAATGDGQAAA</sequence>
<dbReference type="PANTHER" id="PTHR43669:SF12">
    <property type="entry name" value="BLR5618 PROTEIN"/>
    <property type="match status" value="1"/>
</dbReference>
<dbReference type="SUPFAM" id="SSF51735">
    <property type="entry name" value="NAD(P)-binding Rossmann-fold domains"/>
    <property type="match status" value="1"/>
</dbReference>
<reference evidence="3 4" key="1">
    <citation type="journal article" date="2015" name="Genome Announc.">
        <title>Complete Genome Sequence of Pseudoxanthomonas suwonensis Strain J1, a Cellulose-Degrading Bacterium Isolated from Leaf- and Wood-Enriched Soil.</title>
        <authorList>
            <person name="Hou L."/>
            <person name="Jiang J."/>
            <person name="Xu Z."/>
            <person name="Zhou Y."/>
            <person name="Leung F.C."/>
        </authorList>
    </citation>
    <scope>NUCLEOTIDE SEQUENCE [LARGE SCALE GENOMIC DNA]</scope>
    <source>
        <strain evidence="3 4">J1</strain>
    </source>
</reference>
<keyword evidence="4" id="KW-1185">Reference proteome</keyword>
<organism evidence="3 4">
    <name type="scientific">Pseudoxanthomonas suwonensis</name>
    <dbReference type="NCBI Taxonomy" id="314722"/>
    <lineage>
        <taxon>Bacteria</taxon>
        <taxon>Pseudomonadati</taxon>
        <taxon>Pseudomonadota</taxon>
        <taxon>Gammaproteobacteria</taxon>
        <taxon>Lysobacterales</taxon>
        <taxon>Lysobacteraceae</taxon>
        <taxon>Pseudoxanthomonas</taxon>
    </lineage>
</organism>
<accession>A0A0E3Z597</accession>